<dbReference type="Pfam" id="PF06985">
    <property type="entry name" value="HET"/>
    <property type="match status" value="1"/>
</dbReference>
<dbReference type="AlphaFoldDB" id="A0A428Q8W7"/>
<evidence type="ECO:0000313" key="3">
    <source>
        <dbReference type="Proteomes" id="UP000288168"/>
    </source>
</evidence>
<name>A0A428Q8W7_9HYPO</name>
<dbReference type="PANTHER" id="PTHR33112">
    <property type="entry name" value="DOMAIN PROTEIN, PUTATIVE-RELATED"/>
    <property type="match status" value="1"/>
</dbReference>
<dbReference type="PANTHER" id="PTHR33112:SF10">
    <property type="entry name" value="TOL"/>
    <property type="match status" value="1"/>
</dbReference>
<dbReference type="EMBL" id="NKCI01000049">
    <property type="protein sequence ID" value="RSL61731.1"/>
    <property type="molecule type" value="Genomic_DNA"/>
</dbReference>
<organism evidence="2 3">
    <name type="scientific">Fusarium duplospermum</name>
    <dbReference type="NCBI Taxonomy" id="1325734"/>
    <lineage>
        <taxon>Eukaryota</taxon>
        <taxon>Fungi</taxon>
        <taxon>Dikarya</taxon>
        <taxon>Ascomycota</taxon>
        <taxon>Pezizomycotina</taxon>
        <taxon>Sordariomycetes</taxon>
        <taxon>Hypocreomycetidae</taxon>
        <taxon>Hypocreales</taxon>
        <taxon>Nectriaceae</taxon>
        <taxon>Fusarium</taxon>
        <taxon>Fusarium solani species complex</taxon>
    </lineage>
</organism>
<keyword evidence="3" id="KW-1185">Reference proteome</keyword>
<reference evidence="2 3" key="1">
    <citation type="submission" date="2017-06" db="EMBL/GenBank/DDBJ databases">
        <title>Comparative genomic analysis of Ambrosia Fusariam Clade fungi.</title>
        <authorList>
            <person name="Stajich J.E."/>
            <person name="Carrillo J."/>
            <person name="Kijimoto T."/>
            <person name="Eskalen A."/>
            <person name="O'Donnell K."/>
            <person name="Kasson M."/>
        </authorList>
    </citation>
    <scope>NUCLEOTIDE SEQUENCE [LARGE SCALE GENOMIC DNA]</scope>
    <source>
        <strain evidence="2 3">NRRL62584</strain>
    </source>
</reference>
<dbReference type="Proteomes" id="UP000288168">
    <property type="component" value="Unassembled WGS sequence"/>
</dbReference>
<accession>A0A428Q8W7</accession>
<gene>
    <name evidence="2" type="ORF">CEP54_006126</name>
</gene>
<feature type="domain" description="Heterokaryon incompatibility" evidence="1">
    <location>
        <begin position="194"/>
        <end position="341"/>
    </location>
</feature>
<dbReference type="OrthoDB" id="5347061at2759"/>
<dbReference type="STRING" id="1325734.A0A428Q8W7"/>
<dbReference type="InterPro" id="IPR010730">
    <property type="entry name" value="HET"/>
</dbReference>
<evidence type="ECO:0000259" key="1">
    <source>
        <dbReference type="Pfam" id="PF06985"/>
    </source>
</evidence>
<protein>
    <recommendedName>
        <fullName evidence="1">Heterokaryon incompatibility domain-containing protein</fullName>
    </recommendedName>
</protein>
<comment type="caution">
    <text evidence="2">The sequence shown here is derived from an EMBL/GenBank/DDBJ whole genome shotgun (WGS) entry which is preliminary data.</text>
</comment>
<proteinExistence type="predicted"/>
<evidence type="ECO:0000313" key="2">
    <source>
        <dbReference type="EMBL" id="RSL61731.1"/>
    </source>
</evidence>
<sequence length="655" mass="74736">MTQPDQLCHKCKELFTQPDLEPGNCDCWQDPSLAGWKRQGRDVLDAAESGCSLCRIVWNEVSSKLGSRINVERAVIGPRICWDDDTGAFCALVYQVRTSSHVYPEILSVDMHLKTAVGDMLPDCPRPPNSADACQSMATQWLFECATQHEKCRPRDQQSWLPTRLIDVGPAWSAQDPKLVMASSLSSSSPSPLYISLSHRWTTDNMLKLKKANMNDFMQRIRLADLPFAFHDAIRLCRNLGIRYLWIDSLCIIQDSKKDWLKESSNMGKVYEYSFCNIAATSASGGQGGLYSWRDSHLITPHTTHVNWKGHESEYAFFLDSHWFKSISRAALNGRGWVFQERLLSPRTLHFSSQLFWECRTLKACETYPCGLPSEPSILGDDVDQTFPGSTKDWRDGLERDGVGYWELLVQMFCRCYLTKESDRLAAIAGIASQAQPLLNDKYLAGLWKNQLPHGLVWKLENMVGQDDLMVTRPTKYRGPWWSWASLDFEAANINILDREGIDRQLVEITDVKIESSTDQIYTNVTGGYIRVVGKLGQVNLPDHDDAEWRGDRGGHYTFEFSLDVDDDINVEEESPYCLPILTHDRANRDPFKSLEVHCLLLQKVEANSLGFRRIGTLQVLLDWEAETIDEFRWITDFARDENLPTQGLDMLMIY</sequence>